<dbReference type="Proteomes" id="UP001164676">
    <property type="component" value="Chromosome"/>
</dbReference>
<accession>A0ABY7LFZ4</accession>
<keyword evidence="2" id="KW-0472">Membrane</keyword>
<gene>
    <name evidence="3" type="ORF">N7E60_11030</name>
</gene>
<evidence type="ECO:0000313" key="3">
    <source>
        <dbReference type="EMBL" id="WBA16146.1"/>
    </source>
</evidence>
<feature type="transmembrane region" description="Helical" evidence="2">
    <location>
        <begin position="278"/>
        <end position="297"/>
    </location>
</feature>
<proteinExistence type="predicted"/>
<protein>
    <recommendedName>
        <fullName evidence="5">Channel forming colicins domain-containing protein</fullName>
    </recommendedName>
</protein>
<feature type="transmembrane region" description="Helical" evidence="2">
    <location>
        <begin position="251"/>
        <end position="272"/>
    </location>
</feature>
<name>A0ABY7LFZ4_9GAMM</name>
<organism evidence="3 4">
    <name type="scientific">Salinivibrio proteolyticus</name>
    <dbReference type="NCBI Taxonomy" id="334715"/>
    <lineage>
        <taxon>Bacteria</taxon>
        <taxon>Pseudomonadati</taxon>
        <taxon>Pseudomonadota</taxon>
        <taxon>Gammaproteobacteria</taxon>
        <taxon>Vibrionales</taxon>
        <taxon>Vibrionaceae</taxon>
        <taxon>Salinivibrio</taxon>
    </lineage>
</organism>
<keyword evidence="2" id="KW-0812">Transmembrane</keyword>
<feature type="region of interest" description="Disordered" evidence="1">
    <location>
        <begin position="15"/>
        <end position="37"/>
    </location>
</feature>
<reference evidence="3" key="1">
    <citation type="submission" date="2022-09" db="EMBL/GenBank/DDBJ databases">
        <authorList>
            <person name="Li Z.-J."/>
        </authorList>
    </citation>
    <scope>NUCLEOTIDE SEQUENCE</scope>
    <source>
        <strain evidence="3">TGB10</strain>
    </source>
</reference>
<evidence type="ECO:0000256" key="1">
    <source>
        <dbReference type="SAM" id="MobiDB-lite"/>
    </source>
</evidence>
<evidence type="ECO:0008006" key="5">
    <source>
        <dbReference type="Google" id="ProtNLM"/>
    </source>
</evidence>
<keyword evidence="2" id="KW-1133">Transmembrane helix</keyword>
<evidence type="ECO:0000313" key="4">
    <source>
        <dbReference type="Proteomes" id="UP001164676"/>
    </source>
</evidence>
<evidence type="ECO:0000256" key="2">
    <source>
        <dbReference type="SAM" id="Phobius"/>
    </source>
</evidence>
<keyword evidence="4" id="KW-1185">Reference proteome</keyword>
<dbReference type="EMBL" id="CP114584">
    <property type="protein sequence ID" value="WBA16146.1"/>
    <property type="molecule type" value="Genomic_DNA"/>
</dbReference>
<sequence length="318" mass="35226">MKVDISRINTRWIEGDTQPEAPAAKETQQEKLARHRKARFEQSDQAWEYVQANEDRYAKHRAEVLAKRKPSEQVYPFTDEALLEDAREVAKEYQWDHSQQRNTRLAVLTLEEANEYLDAFMQDTHGQLSAGKDYTGVATGLKGAYEVAKELGGLGATAKAVNINGVMNIVVENYKPRYLDIGPRWQAATPQMLKLGHALNTVKGNITFLKGNVYVEVVFSGAVNAVDYMLHNEKTLGEVVGQFSADVAKGVVAGVIAQGFTLLVSGVIATFIAPPTVAVLGVFTIAAFGIGFIVSEIDDEYNFTEPMKREIEKLINEN</sequence>